<reference evidence="1" key="1">
    <citation type="journal article" date="2018" name="Nat. Plants">
        <title>Whole-genome landscape of Medicago truncatula symbiotic genes.</title>
        <authorList>
            <person name="Pecrix Y."/>
            <person name="Gamas P."/>
            <person name="Carrere S."/>
        </authorList>
    </citation>
    <scope>NUCLEOTIDE SEQUENCE</scope>
    <source>
        <tissue evidence="1">Leaves</tissue>
    </source>
</reference>
<dbReference type="Gramene" id="rna38110">
    <property type="protein sequence ID" value="RHN44058.1"/>
    <property type="gene ID" value="gene38110"/>
</dbReference>
<dbReference type="Proteomes" id="UP000265566">
    <property type="component" value="Chromosome 7"/>
</dbReference>
<protein>
    <submittedName>
        <fullName evidence="1">Uncharacterized protein</fullName>
    </submittedName>
</protein>
<dbReference type="EMBL" id="PSQE01000007">
    <property type="protein sequence ID" value="RHN44058.1"/>
    <property type="molecule type" value="Genomic_DNA"/>
</dbReference>
<sequence length="50" mass="6150">MILVCGDRHQFANIKWAKWTSTYMLKMRMRMRLACQRESTTNMDRWNLLL</sequence>
<accession>A0A396GUG7</accession>
<name>A0A396GUG7_MEDTR</name>
<gene>
    <name evidence="1" type="ORF">MtrunA17_Chr7g0215221</name>
</gene>
<organism evidence="1">
    <name type="scientific">Medicago truncatula</name>
    <name type="common">Barrel medic</name>
    <name type="synonym">Medicago tribuloides</name>
    <dbReference type="NCBI Taxonomy" id="3880"/>
    <lineage>
        <taxon>Eukaryota</taxon>
        <taxon>Viridiplantae</taxon>
        <taxon>Streptophyta</taxon>
        <taxon>Embryophyta</taxon>
        <taxon>Tracheophyta</taxon>
        <taxon>Spermatophyta</taxon>
        <taxon>Magnoliopsida</taxon>
        <taxon>eudicotyledons</taxon>
        <taxon>Gunneridae</taxon>
        <taxon>Pentapetalae</taxon>
        <taxon>rosids</taxon>
        <taxon>fabids</taxon>
        <taxon>Fabales</taxon>
        <taxon>Fabaceae</taxon>
        <taxon>Papilionoideae</taxon>
        <taxon>50 kb inversion clade</taxon>
        <taxon>NPAAA clade</taxon>
        <taxon>Hologalegina</taxon>
        <taxon>IRL clade</taxon>
        <taxon>Trifolieae</taxon>
        <taxon>Medicago</taxon>
    </lineage>
</organism>
<proteinExistence type="predicted"/>
<comment type="caution">
    <text evidence="1">The sequence shown here is derived from an EMBL/GenBank/DDBJ whole genome shotgun (WGS) entry which is preliminary data.</text>
</comment>
<dbReference type="AlphaFoldDB" id="A0A396GUG7"/>
<evidence type="ECO:0000313" key="1">
    <source>
        <dbReference type="EMBL" id="RHN44058.1"/>
    </source>
</evidence>